<dbReference type="InterPro" id="IPR050894">
    <property type="entry name" value="EfeM/EfeO_iron_uptake"/>
</dbReference>
<sequence>MATVFRSLAACGALALALAACSGADDGTDGGKGSGSGSSGFVQPAPTGAVKETVAVAATDTTCVADKTDLQAGVVKFAIKNTGTQFTAVYVYRADQSVVSERNNIQPGASADLVVELGGGSYQLACKPGHKGDGIRQDVKVTGELAKQADPRVTRAVDDYRAYVGAQVDDSIAKTKEFVAAVEKGDVDKAKELYAPSRYGWESVEPVAEAFGDIDPKVDLREADLEEGQKWTGWHRLEKALWKAPKTLAKEAVYGDQLLKDLADLKSRIPDAQMDATSMANGAKELLDEVATGKITGEEEAFSHTDLWDFAANVEGAKKVYDLLTPVLQEKNPALVTTLDTEFADLDKLLKTHASGDGWVTYDKLTKPQVKELADAVNALAEPLSGLAQAVAG</sequence>
<dbReference type="PANTHER" id="PTHR39192:SF1">
    <property type="entry name" value="IRON UPTAKE SYSTEM COMPONENT EFEO"/>
    <property type="match status" value="1"/>
</dbReference>
<dbReference type="Pfam" id="PF09375">
    <property type="entry name" value="Peptidase_M75"/>
    <property type="match status" value="1"/>
</dbReference>
<dbReference type="InterPro" id="IPR018976">
    <property type="entry name" value="Imelysin-like"/>
</dbReference>
<feature type="signal peptide" evidence="4">
    <location>
        <begin position="1"/>
        <end position="24"/>
    </location>
</feature>
<evidence type="ECO:0000256" key="1">
    <source>
        <dbReference type="ARBA" id="ARBA00004196"/>
    </source>
</evidence>
<dbReference type="EMBL" id="JBITGY010000003">
    <property type="protein sequence ID" value="MFI6498265.1"/>
    <property type="molecule type" value="Genomic_DNA"/>
</dbReference>
<organism evidence="6 7">
    <name type="scientific">Nonomuraea typhae</name>
    <dbReference type="NCBI Taxonomy" id="2603600"/>
    <lineage>
        <taxon>Bacteria</taxon>
        <taxon>Bacillati</taxon>
        <taxon>Actinomycetota</taxon>
        <taxon>Actinomycetes</taxon>
        <taxon>Streptosporangiales</taxon>
        <taxon>Streptosporangiaceae</taxon>
        <taxon>Nonomuraea</taxon>
    </lineage>
</organism>
<dbReference type="InterPro" id="IPR034981">
    <property type="entry name" value="Imelysin-like_EfeO/Algp7"/>
</dbReference>
<evidence type="ECO:0000313" key="7">
    <source>
        <dbReference type="Proteomes" id="UP001612741"/>
    </source>
</evidence>
<comment type="caution">
    <text evidence="6">The sequence shown here is derived from an EMBL/GenBank/DDBJ whole genome shotgun (WGS) entry which is preliminary data.</text>
</comment>
<dbReference type="RefSeq" id="WP_397081521.1">
    <property type="nucleotide sequence ID" value="NZ_JBITGY010000003.1"/>
</dbReference>
<dbReference type="PROSITE" id="PS51257">
    <property type="entry name" value="PROKAR_LIPOPROTEIN"/>
    <property type="match status" value="1"/>
</dbReference>
<keyword evidence="7" id="KW-1185">Reference proteome</keyword>
<feature type="domain" description="Imelysin-like" evidence="5">
    <location>
        <begin position="156"/>
        <end position="385"/>
    </location>
</feature>
<keyword evidence="3 4" id="KW-0732">Signal</keyword>
<dbReference type="InterPro" id="IPR053377">
    <property type="entry name" value="Iron_uptake_EfeM/EfeO"/>
</dbReference>
<evidence type="ECO:0000313" key="6">
    <source>
        <dbReference type="EMBL" id="MFI6498265.1"/>
    </source>
</evidence>
<evidence type="ECO:0000256" key="3">
    <source>
        <dbReference type="ARBA" id="ARBA00022729"/>
    </source>
</evidence>
<evidence type="ECO:0000256" key="2">
    <source>
        <dbReference type="ARBA" id="ARBA00005989"/>
    </source>
</evidence>
<evidence type="ECO:0000259" key="5">
    <source>
        <dbReference type="Pfam" id="PF09375"/>
    </source>
</evidence>
<protein>
    <submittedName>
        <fullName evidence="6">Iron uptake system protein EfeO</fullName>
    </submittedName>
</protein>
<comment type="similarity">
    <text evidence="2">Belongs to the EfeM/EfeO family.</text>
</comment>
<dbReference type="Proteomes" id="UP001612741">
    <property type="component" value="Unassembled WGS sequence"/>
</dbReference>
<evidence type="ECO:0000256" key="4">
    <source>
        <dbReference type="SAM" id="SignalP"/>
    </source>
</evidence>
<dbReference type="Gene3D" id="1.20.1420.20">
    <property type="entry name" value="M75 peptidase, HXXE motif"/>
    <property type="match status" value="1"/>
</dbReference>
<name>A0ABW7YQR2_9ACTN</name>
<dbReference type="CDD" id="cd14656">
    <property type="entry name" value="Imelysin-like_EfeO"/>
    <property type="match status" value="1"/>
</dbReference>
<reference evidence="6 7" key="1">
    <citation type="submission" date="2024-10" db="EMBL/GenBank/DDBJ databases">
        <title>The Natural Products Discovery Center: Release of the First 8490 Sequenced Strains for Exploring Actinobacteria Biosynthetic Diversity.</title>
        <authorList>
            <person name="Kalkreuter E."/>
            <person name="Kautsar S.A."/>
            <person name="Yang D."/>
            <person name="Bader C.D."/>
            <person name="Teijaro C.N."/>
            <person name="Fluegel L."/>
            <person name="Davis C.M."/>
            <person name="Simpson J.R."/>
            <person name="Lauterbach L."/>
            <person name="Steele A.D."/>
            <person name="Gui C."/>
            <person name="Meng S."/>
            <person name="Li G."/>
            <person name="Viehrig K."/>
            <person name="Ye F."/>
            <person name="Su P."/>
            <person name="Kiefer A.F."/>
            <person name="Nichols A."/>
            <person name="Cepeda A.J."/>
            <person name="Yan W."/>
            <person name="Fan B."/>
            <person name="Jiang Y."/>
            <person name="Adhikari A."/>
            <person name="Zheng C.-J."/>
            <person name="Schuster L."/>
            <person name="Cowan T.M."/>
            <person name="Smanski M.J."/>
            <person name="Chevrette M.G."/>
            <person name="De Carvalho L.P.S."/>
            <person name="Shen B."/>
        </authorList>
    </citation>
    <scope>NUCLEOTIDE SEQUENCE [LARGE SCALE GENOMIC DNA]</scope>
    <source>
        <strain evidence="6 7">NPDC050545</strain>
    </source>
</reference>
<comment type="subcellular location">
    <subcellularLocation>
        <location evidence="1">Cell envelope</location>
    </subcellularLocation>
</comment>
<dbReference type="PANTHER" id="PTHR39192">
    <property type="entry name" value="IRON UPTAKE SYSTEM COMPONENT EFEO"/>
    <property type="match status" value="1"/>
</dbReference>
<dbReference type="NCBIfam" id="NF041757">
    <property type="entry name" value="EfeO"/>
    <property type="match status" value="1"/>
</dbReference>
<dbReference type="InterPro" id="IPR038352">
    <property type="entry name" value="Imelysin_sf"/>
</dbReference>
<accession>A0ABW7YQR2</accession>
<proteinExistence type="inferred from homology"/>
<gene>
    <name evidence="6" type="primary">efeO</name>
    <name evidence="6" type="ORF">ACIBG2_12805</name>
</gene>
<feature type="chain" id="PRO_5045184171" evidence="4">
    <location>
        <begin position="25"/>
        <end position="393"/>
    </location>
</feature>